<accession>A0A8J6XPZ5</accession>
<dbReference type="InterPro" id="IPR041664">
    <property type="entry name" value="AAA_16"/>
</dbReference>
<dbReference type="SMART" id="SM00065">
    <property type="entry name" value="GAF"/>
    <property type="match status" value="1"/>
</dbReference>
<dbReference type="Gene3D" id="3.30.450.20">
    <property type="entry name" value="PAS domain"/>
    <property type="match status" value="1"/>
</dbReference>
<dbReference type="InterPro" id="IPR029016">
    <property type="entry name" value="GAF-like_dom_sf"/>
</dbReference>
<comment type="catalytic activity">
    <reaction evidence="1">
        <text>ATP + protein L-histidine = ADP + protein N-phospho-L-histidine.</text>
        <dbReference type="EC" id="2.7.13.3"/>
    </reaction>
</comment>
<organism evidence="11 12">
    <name type="scientific">Iningainema tapete BLCC-T55</name>
    <dbReference type="NCBI Taxonomy" id="2748662"/>
    <lineage>
        <taxon>Bacteria</taxon>
        <taxon>Bacillati</taxon>
        <taxon>Cyanobacteriota</taxon>
        <taxon>Cyanophyceae</taxon>
        <taxon>Nostocales</taxon>
        <taxon>Scytonemataceae</taxon>
        <taxon>Iningainema tapete</taxon>
    </lineage>
</organism>
<dbReference type="SUPFAM" id="SSF55785">
    <property type="entry name" value="PYP-like sensor domain (PAS domain)"/>
    <property type="match status" value="1"/>
</dbReference>
<gene>
    <name evidence="11" type="ORF">ICL16_35320</name>
</gene>
<dbReference type="Pfam" id="PF02518">
    <property type="entry name" value="HATPase_c"/>
    <property type="match status" value="1"/>
</dbReference>
<dbReference type="InterPro" id="IPR000700">
    <property type="entry name" value="PAS-assoc_C"/>
</dbReference>
<dbReference type="Gene3D" id="3.30.450.40">
    <property type="match status" value="1"/>
</dbReference>
<evidence type="ECO:0000256" key="3">
    <source>
        <dbReference type="ARBA" id="ARBA00022553"/>
    </source>
</evidence>
<dbReference type="PROSITE" id="PS50011">
    <property type="entry name" value="PROTEIN_KINASE_DOM"/>
    <property type="match status" value="1"/>
</dbReference>
<dbReference type="SMART" id="SM00387">
    <property type="entry name" value="HATPase_c"/>
    <property type="match status" value="1"/>
</dbReference>
<dbReference type="InterPro" id="IPR035965">
    <property type="entry name" value="PAS-like_dom_sf"/>
</dbReference>
<reference evidence="11" key="1">
    <citation type="submission" date="2020-09" db="EMBL/GenBank/DDBJ databases">
        <title>Iningainema tapete sp. nov. (Scytonemataceae, Cyanobacteria) from greenhouses in central Florida (USA) produces two types of nodularin with biosynthetic potential for microcystin-LR and anabaenopeptins.</title>
        <authorList>
            <person name="Berthold D.E."/>
            <person name="Lefler F.W."/>
            <person name="Huang I.-S."/>
            <person name="Abdulla H."/>
            <person name="Zimba P.V."/>
            <person name="Laughinghouse H.D. IV."/>
        </authorList>
    </citation>
    <scope>NUCLEOTIDE SEQUENCE</scope>
    <source>
        <strain evidence="11">BLCCT55</strain>
    </source>
</reference>
<keyword evidence="6" id="KW-0175">Coiled coil</keyword>
<evidence type="ECO:0000259" key="7">
    <source>
        <dbReference type="PROSITE" id="PS50011"/>
    </source>
</evidence>
<feature type="domain" description="Protein kinase" evidence="7">
    <location>
        <begin position="11"/>
        <end position="279"/>
    </location>
</feature>
<dbReference type="InterPro" id="IPR004358">
    <property type="entry name" value="Sig_transdc_His_kin-like_C"/>
</dbReference>
<dbReference type="PROSITE" id="PS50112">
    <property type="entry name" value="PAS"/>
    <property type="match status" value="1"/>
</dbReference>
<feature type="domain" description="Histidine kinase" evidence="8">
    <location>
        <begin position="1699"/>
        <end position="1963"/>
    </location>
</feature>
<evidence type="ECO:0000259" key="8">
    <source>
        <dbReference type="PROSITE" id="PS50109"/>
    </source>
</evidence>
<keyword evidence="12" id="KW-1185">Reference proteome</keyword>
<name>A0A8J6XPZ5_9CYAN</name>
<dbReference type="InterPro" id="IPR013767">
    <property type="entry name" value="PAS_fold"/>
</dbReference>
<evidence type="ECO:0000313" key="12">
    <source>
        <dbReference type="Proteomes" id="UP000629098"/>
    </source>
</evidence>
<dbReference type="Gene3D" id="3.30.565.10">
    <property type="entry name" value="Histidine kinase-like ATPase, C-terminal domain"/>
    <property type="match status" value="1"/>
</dbReference>
<dbReference type="SUPFAM" id="SSF55874">
    <property type="entry name" value="ATPase domain of HSP90 chaperone/DNA topoisomerase II/histidine kinase"/>
    <property type="match status" value="1"/>
</dbReference>
<dbReference type="InterPro" id="IPR003018">
    <property type="entry name" value="GAF"/>
</dbReference>
<dbReference type="InterPro" id="IPR003661">
    <property type="entry name" value="HisK_dim/P_dom"/>
</dbReference>
<evidence type="ECO:0000259" key="10">
    <source>
        <dbReference type="PROSITE" id="PS50113"/>
    </source>
</evidence>
<dbReference type="PANTHER" id="PTHR43642:SF1">
    <property type="entry name" value="HYBRID SIGNAL TRANSDUCTION HISTIDINE KINASE G"/>
    <property type="match status" value="1"/>
</dbReference>
<dbReference type="InterPro" id="IPR011009">
    <property type="entry name" value="Kinase-like_dom_sf"/>
</dbReference>
<dbReference type="Pfam" id="PF13191">
    <property type="entry name" value="AAA_16"/>
    <property type="match status" value="1"/>
</dbReference>
<keyword evidence="4" id="KW-0808">Transferase</keyword>
<dbReference type="InterPro" id="IPR003594">
    <property type="entry name" value="HATPase_dom"/>
</dbReference>
<dbReference type="Pfam" id="PF25503">
    <property type="entry name" value="TPR_CHK1"/>
    <property type="match status" value="1"/>
</dbReference>
<dbReference type="CDD" id="cd00130">
    <property type="entry name" value="PAS"/>
    <property type="match status" value="1"/>
</dbReference>
<dbReference type="InterPro" id="IPR011990">
    <property type="entry name" value="TPR-like_helical_dom_sf"/>
</dbReference>
<dbReference type="CDD" id="cd14014">
    <property type="entry name" value="STKc_PknB_like"/>
    <property type="match status" value="1"/>
</dbReference>
<feature type="domain" description="PAC" evidence="10">
    <location>
        <begin position="1610"/>
        <end position="1665"/>
    </location>
</feature>
<dbReference type="Gene3D" id="1.10.287.130">
    <property type="match status" value="1"/>
</dbReference>
<dbReference type="InterPro" id="IPR036890">
    <property type="entry name" value="HATPase_C_sf"/>
</dbReference>
<dbReference type="Pfam" id="PF01590">
    <property type="entry name" value="GAF"/>
    <property type="match status" value="1"/>
</dbReference>
<dbReference type="SUPFAM" id="SSF55781">
    <property type="entry name" value="GAF domain-like"/>
    <property type="match status" value="1"/>
</dbReference>
<dbReference type="PANTHER" id="PTHR43642">
    <property type="entry name" value="HYBRID SIGNAL TRANSDUCTION HISTIDINE KINASE G"/>
    <property type="match status" value="1"/>
</dbReference>
<dbReference type="PROSITE" id="PS50109">
    <property type="entry name" value="HIS_KIN"/>
    <property type="match status" value="1"/>
</dbReference>
<feature type="domain" description="PAS" evidence="9">
    <location>
        <begin position="1540"/>
        <end position="1611"/>
    </location>
</feature>
<dbReference type="InterPro" id="IPR053159">
    <property type="entry name" value="Hybrid_Histidine_Kinase"/>
</dbReference>
<dbReference type="NCBIfam" id="TIGR00229">
    <property type="entry name" value="sensory_box"/>
    <property type="match status" value="1"/>
</dbReference>
<comment type="caution">
    <text evidence="11">The sequence shown here is derived from an EMBL/GenBank/DDBJ whole genome shotgun (WGS) entry which is preliminary data.</text>
</comment>
<dbReference type="SMART" id="SM00220">
    <property type="entry name" value="S_TKc"/>
    <property type="match status" value="1"/>
</dbReference>
<dbReference type="CDD" id="cd00082">
    <property type="entry name" value="HisKA"/>
    <property type="match status" value="1"/>
</dbReference>
<dbReference type="Pfam" id="PF00069">
    <property type="entry name" value="Pkinase"/>
    <property type="match status" value="1"/>
</dbReference>
<dbReference type="InterPro" id="IPR005467">
    <property type="entry name" value="His_kinase_dom"/>
</dbReference>
<evidence type="ECO:0000256" key="5">
    <source>
        <dbReference type="ARBA" id="ARBA00023012"/>
    </source>
</evidence>
<dbReference type="PROSITE" id="PS50113">
    <property type="entry name" value="PAC"/>
    <property type="match status" value="1"/>
</dbReference>
<dbReference type="PRINTS" id="PR00344">
    <property type="entry name" value="BCTRLSENSOR"/>
</dbReference>
<evidence type="ECO:0000256" key="1">
    <source>
        <dbReference type="ARBA" id="ARBA00000085"/>
    </source>
</evidence>
<dbReference type="PROSITE" id="PS00108">
    <property type="entry name" value="PROTEIN_KINASE_ST"/>
    <property type="match status" value="1"/>
</dbReference>
<evidence type="ECO:0000256" key="6">
    <source>
        <dbReference type="SAM" id="Coils"/>
    </source>
</evidence>
<protein>
    <recommendedName>
        <fullName evidence="2">histidine kinase</fullName>
        <ecNumber evidence="2">2.7.13.3</ecNumber>
    </recommendedName>
</protein>
<dbReference type="EMBL" id="JACXAE010000106">
    <property type="protein sequence ID" value="MBD2777176.1"/>
    <property type="molecule type" value="Genomic_DNA"/>
</dbReference>
<feature type="coiled-coil region" evidence="6">
    <location>
        <begin position="1656"/>
        <end position="1690"/>
    </location>
</feature>
<dbReference type="GO" id="GO:0006355">
    <property type="term" value="P:regulation of DNA-templated transcription"/>
    <property type="evidence" value="ECO:0007669"/>
    <property type="project" value="InterPro"/>
</dbReference>
<dbReference type="EC" id="2.7.13.3" evidence="2"/>
<dbReference type="SUPFAM" id="SSF48452">
    <property type="entry name" value="TPR-like"/>
    <property type="match status" value="1"/>
</dbReference>
<keyword evidence="5" id="KW-0902">Two-component regulatory system</keyword>
<dbReference type="GO" id="GO:0000155">
    <property type="term" value="F:phosphorelay sensor kinase activity"/>
    <property type="evidence" value="ECO:0007669"/>
    <property type="project" value="InterPro"/>
</dbReference>
<dbReference type="SUPFAM" id="SSF56112">
    <property type="entry name" value="Protein kinase-like (PK-like)"/>
    <property type="match status" value="1"/>
</dbReference>
<sequence>MTSVTIDLPGYRTTNQLYAGTRTLVYQAIRQADQYPVVLKLLRDEYPTFGELVRFRNQYVIAQNLAVNGVVKILALEQYRQGYVLVMEDVGGISLSNYIKQLAAETERPIPLSISDFVIIAVQLAQTLSDLHRHRVIHKDLKPANILIQPQTKHVKLIDFSISSLLPKETQEIHNPNFLEGTLAYLSPEQTGRMNRGIDYRSDFYSLGVTFYELLTGQLPFVADDPMELMHCHIARLALPVAQVNPLVPPILSEIVAKLMAKNAEDRYQNALGLKYDLECCQSAWQETGTIAQFPLAQQDVCDRFNIPEQLYGREVEVQKLLAAFERVSEGTTELMLVGGFSGIGKTAIVNEVHKPIVRQRGYFIKGKFDQFNRNMPLSAFVQALRDLMAQLLTQADAQLMQWKTDIMVALGENAQVIIEVIPELEQIVGEQPPVPELTGSAAQNRFNLLFQKFIQVFTTPMHPLVIFLDDLQWADSASLNLMQVLMSNLGVGYLLLIGAYRDNEVSPVHPLMLMLEELKKLSATVNIITLTSLSPSSLNALIADTLKCAKPVAKPLTDLIHQKTKGNPFFSTQFLKALHEDGWIEFDAQAGHWQCDITQVRSLSLTDDVVEFMALQLQKLPVATQNVLKLAACIGNQFDLATLAIVSEQMEMKTAAVLWKALQEGMVIPQSHVYKFYQQQITEQQTTPIASYKFLHDRVQQAAYSLIPETQKKATHLKIGQLLLQNKSPEEIETSIFDIVNQLNAGINLITQPLEKNKLAQLNLIAGKKAKVSTAYKAAVKYFTIGLELLSDNNLLNYNLTLKLHRECAECEYLIGNFERAEKLFEFALNKTQDKFDLAEIYGIQMYLKMTQGENIAAAIEAGLKGLSIMGMNLPVISQAQQAAIETELQKLQVNLEGFRPADLFNLPEMTDPVKKVCMSLLADLWASAYMEGNSDLSYLVPLLMINLSLKYGNAESSGFAYCLYGMSLANQGNYQTAYEFGKLGLKLDFHFNSTQFIPKTNNIFAHTINPYNQHLKTNLPISYKSFQISQETGNIVFGVWAVSFIIWAMLIQGRYLADIYAETEKYLTYVQQSNDVNMIYAFTLQQQFLLHLQGINKTTDLLYDKNNQNDQNVPYIEIWRQKHNFEHGINWYFFLKLQLAYLYGRYSDAVKAAEDAEETLAANSGFFPIIQYYFYYPLSLAALYPSATLEQKKQYWEVLQQHQQMMKNWADNCPENFLHRYLLLSAEMAQISGKRMEAIDLYDRAVALAKEHEYVNEEALSNELAAKFYLNWGKQKVAAGYLQEAYYGYARWGALAKIADLETRYPQLLQPILKQPKSSFNPLETLATFTHPSSLSLSSISSTSFTDVFDFTSILKAAQAISSTIQLEELIRNLTQIILENSGAETCVLLLPRFDQWEISAVTRLESVSESFITQEYTIPLDGASLVPVRLIQYVKRTQKTVIIDDGKIDIPEVIGEYMLLHQPQSVLCMPILNQSSLVGVLYLEHRFTKGVFSRDRLLVTSFLCTQAAISLENARLYQESQIYAQQLKQSLTELQASQQRLQLLIQQTPLAVIEWDINFNVVHWNPAAERIFGYTTEEALGRHFQFLVPESIQEHIAQVSIKIILEQGGNYNINENVTKDGKTIICLWYNNALVNADGELIGVASLADDITERKQAEIQLHQKAEELENALQQLQQTQLQLIQSEKMSALGNLVAGVAHEINNPVGFISGNLNEAQQTVRDLVEHLNLYRTQASPADIANHAEEIDVDYLMCDLPKMIDSMKLGCDRINSISTSLRTFSRADLNHQVSANIHEGIDSTILILKHRLKASESRPAIEVVTDYGNIPSMECFPGQLNQVFMNILANAIDALEESNTGRSFREIQAQPNRITIKTELSNDCSRDGTECQSVLIRIQDNGIGMAAEVKQKIFDHLFTTKGVGKGTGLGLAIARQIVVEQHGGTIEVNSTIGEGTEFVIALPVKANL</sequence>
<proteinExistence type="predicted"/>
<dbReference type="SMART" id="SM00091">
    <property type="entry name" value="PAS"/>
    <property type="match status" value="1"/>
</dbReference>
<dbReference type="SUPFAM" id="SSF52540">
    <property type="entry name" value="P-loop containing nucleoside triphosphate hydrolases"/>
    <property type="match status" value="1"/>
</dbReference>
<dbReference type="GO" id="GO:0005524">
    <property type="term" value="F:ATP binding"/>
    <property type="evidence" value="ECO:0007669"/>
    <property type="project" value="InterPro"/>
</dbReference>
<evidence type="ECO:0000313" key="11">
    <source>
        <dbReference type="EMBL" id="MBD2777176.1"/>
    </source>
</evidence>
<dbReference type="RefSeq" id="WP_190836245.1">
    <property type="nucleotide sequence ID" value="NZ_CAWPPI010000106.1"/>
</dbReference>
<dbReference type="InterPro" id="IPR000014">
    <property type="entry name" value="PAS"/>
</dbReference>
<evidence type="ECO:0000259" key="9">
    <source>
        <dbReference type="PROSITE" id="PS50112"/>
    </source>
</evidence>
<keyword evidence="4" id="KW-0418">Kinase</keyword>
<keyword evidence="3" id="KW-0597">Phosphoprotein</keyword>
<evidence type="ECO:0000256" key="4">
    <source>
        <dbReference type="ARBA" id="ARBA00022777"/>
    </source>
</evidence>
<dbReference type="Gene3D" id="3.40.50.300">
    <property type="entry name" value="P-loop containing nucleotide triphosphate hydrolases"/>
    <property type="match status" value="1"/>
</dbReference>
<dbReference type="InterPro" id="IPR008271">
    <property type="entry name" value="Ser/Thr_kinase_AS"/>
</dbReference>
<dbReference type="InterPro" id="IPR000719">
    <property type="entry name" value="Prot_kinase_dom"/>
</dbReference>
<dbReference type="Proteomes" id="UP000629098">
    <property type="component" value="Unassembled WGS sequence"/>
</dbReference>
<dbReference type="Pfam" id="PF00989">
    <property type="entry name" value="PAS"/>
    <property type="match status" value="1"/>
</dbReference>
<dbReference type="InterPro" id="IPR027417">
    <property type="entry name" value="P-loop_NTPase"/>
</dbReference>
<dbReference type="GO" id="GO:0009882">
    <property type="term" value="F:blue light photoreceptor activity"/>
    <property type="evidence" value="ECO:0007669"/>
    <property type="project" value="UniProtKB-ARBA"/>
</dbReference>
<evidence type="ECO:0000256" key="2">
    <source>
        <dbReference type="ARBA" id="ARBA00012438"/>
    </source>
</evidence>
<dbReference type="Gene3D" id="1.10.510.10">
    <property type="entry name" value="Transferase(Phosphotransferase) domain 1"/>
    <property type="match status" value="1"/>
</dbReference>
<dbReference type="SMART" id="SM00388">
    <property type="entry name" value="HisKA"/>
    <property type="match status" value="1"/>
</dbReference>